<comment type="subcellular location">
    <subcellularLocation>
        <location evidence="8">Endomembrane system</location>
        <topology evidence="8">Lipid-anchor</topology>
    </subcellularLocation>
</comment>
<dbReference type="PIRSF" id="PIRSF009376">
    <property type="entry name" value="Phospholipase_D_euk"/>
    <property type="match status" value="1"/>
</dbReference>
<proteinExistence type="inferred from homology"/>
<evidence type="ECO:0000256" key="1">
    <source>
        <dbReference type="ARBA" id="ARBA00000798"/>
    </source>
</evidence>
<feature type="domain" description="PX" evidence="11">
    <location>
        <begin position="135"/>
        <end position="284"/>
    </location>
</feature>
<dbReference type="GO" id="GO:0004630">
    <property type="term" value="F:phospholipase D activity"/>
    <property type="evidence" value="ECO:0007669"/>
    <property type="project" value="UniProtKB-UniRule"/>
</dbReference>
<feature type="domain" description="PLD phosphodiesterase" evidence="10">
    <location>
        <begin position="546"/>
        <end position="573"/>
    </location>
</feature>
<comment type="catalytic activity">
    <reaction evidence="1 9">
        <text>a 1,2-diacyl-sn-glycero-3-phosphocholine + H2O = a 1,2-diacyl-sn-glycero-3-phosphate + choline + H(+)</text>
        <dbReference type="Rhea" id="RHEA:14445"/>
        <dbReference type="ChEBI" id="CHEBI:15354"/>
        <dbReference type="ChEBI" id="CHEBI:15377"/>
        <dbReference type="ChEBI" id="CHEBI:15378"/>
        <dbReference type="ChEBI" id="CHEBI:57643"/>
        <dbReference type="ChEBI" id="CHEBI:58608"/>
        <dbReference type="EC" id="3.1.4.4"/>
    </reaction>
</comment>
<dbReference type="CDD" id="cd01254">
    <property type="entry name" value="PH_PLD"/>
    <property type="match status" value="1"/>
</dbReference>
<evidence type="ECO:0000259" key="11">
    <source>
        <dbReference type="PROSITE" id="PS50195"/>
    </source>
</evidence>
<dbReference type="EC" id="3.1.4.4" evidence="9"/>
<keyword evidence="6" id="KW-0443">Lipid metabolism</keyword>
<dbReference type="CDD" id="cd09141">
    <property type="entry name" value="PLDc_vPLD1_2_yPLD_like_2"/>
    <property type="match status" value="1"/>
</dbReference>
<keyword evidence="3" id="KW-0677">Repeat</keyword>
<dbReference type="EMBL" id="GIIL01004767">
    <property type="protein sequence ID" value="NOV48493.1"/>
    <property type="molecule type" value="Transcribed_RNA"/>
</dbReference>
<dbReference type="GO" id="GO:0035091">
    <property type="term" value="F:phosphatidylinositol binding"/>
    <property type="evidence" value="ECO:0007669"/>
    <property type="project" value="InterPro"/>
</dbReference>
<dbReference type="FunFam" id="3.30.870.10:FF:000011">
    <property type="entry name" value="Phospholipase"/>
    <property type="match status" value="1"/>
</dbReference>
<keyword evidence="4 9" id="KW-0378">Hydrolase</keyword>
<dbReference type="PANTHER" id="PTHR18896">
    <property type="entry name" value="PHOSPHOLIPASE D"/>
    <property type="match status" value="1"/>
</dbReference>
<evidence type="ECO:0000256" key="8">
    <source>
        <dbReference type="ARBA" id="ARBA00037868"/>
    </source>
</evidence>
<accession>A0A6M2DQP1</accession>
<evidence type="ECO:0000256" key="3">
    <source>
        <dbReference type="ARBA" id="ARBA00022737"/>
    </source>
</evidence>
<dbReference type="Gene3D" id="2.30.29.30">
    <property type="entry name" value="Pleckstrin-homology domain (PH domain)/Phosphotyrosine-binding domain (PTB)"/>
    <property type="match status" value="1"/>
</dbReference>
<protein>
    <recommendedName>
        <fullName evidence="9">Phospholipase</fullName>
        <ecNumber evidence="9">3.1.4.4</ecNumber>
    </recommendedName>
</protein>
<dbReference type="SMART" id="SM00312">
    <property type="entry name" value="PX"/>
    <property type="match status" value="1"/>
</dbReference>
<dbReference type="GO" id="GO:0060627">
    <property type="term" value="P:regulation of vesicle-mediated transport"/>
    <property type="evidence" value="ECO:0007669"/>
    <property type="project" value="TreeGrafter"/>
</dbReference>
<name>A0A6M2DQP1_XENCH</name>
<dbReference type="Pfam" id="PF13091">
    <property type="entry name" value="PLDc_2"/>
    <property type="match status" value="1"/>
</dbReference>
<organism evidence="12">
    <name type="scientific">Xenopsylla cheopis</name>
    <name type="common">Oriental rat flea</name>
    <name type="synonym">Pulex cheopis</name>
    <dbReference type="NCBI Taxonomy" id="163159"/>
    <lineage>
        <taxon>Eukaryota</taxon>
        <taxon>Metazoa</taxon>
        <taxon>Ecdysozoa</taxon>
        <taxon>Arthropoda</taxon>
        <taxon>Hexapoda</taxon>
        <taxon>Insecta</taxon>
        <taxon>Pterygota</taxon>
        <taxon>Neoptera</taxon>
        <taxon>Endopterygota</taxon>
        <taxon>Siphonaptera</taxon>
        <taxon>Pulicidae</taxon>
        <taxon>Xenopsyllinae</taxon>
        <taxon>Xenopsylla</taxon>
    </lineage>
</organism>
<dbReference type="InterPro" id="IPR025202">
    <property type="entry name" value="PLD-like_dom"/>
</dbReference>
<evidence type="ECO:0000256" key="7">
    <source>
        <dbReference type="ARBA" id="ARBA00023288"/>
    </source>
</evidence>
<dbReference type="Pfam" id="PF00614">
    <property type="entry name" value="PLDc"/>
    <property type="match status" value="1"/>
</dbReference>
<evidence type="ECO:0000256" key="6">
    <source>
        <dbReference type="ARBA" id="ARBA00023098"/>
    </source>
</evidence>
<dbReference type="GO" id="GO:0006654">
    <property type="term" value="P:phosphatidic acid biosynthetic process"/>
    <property type="evidence" value="ECO:0007669"/>
    <property type="project" value="InterPro"/>
</dbReference>
<dbReference type="InterPro" id="IPR001736">
    <property type="entry name" value="PLipase_D/transphosphatidylase"/>
</dbReference>
<keyword evidence="7" id="KW-0449">Lipoprotein</keyword>
<comment type="similarity">
    <text evidence="2 9">Belongs to the phospholipase D family.</text>
</comment>
<dbReference type="GO" id="GO:0009395">
    <property type="term" value="P:phospholipid catabolic process"/>
    <property type="evidence" value="ECO:0007669"/>
    <property type="project" value="TreeGrafter"/>
</dbReference>
<dbReference type="InterPro" id="IPR015679">
    <property type="entry name" value="PLipase_D_fam"/>
</dbReference>
<dbReference type="Gene3D" id="3.30.1520.10">
    <property type="entry name" value="Phox-like domain"/>
    <property type="match status" value="1"/>
</dbReference>
<dbReference type="Pfam" id="PF00787">
    <property type="entry name" value="PX"/>
    <property type="match status" value="1"/>
</dbReference>
<dbReference type="InterPro" id="IPR016555">
    <property type="entry name" value="PLipase_D_euk"/>
</dbReference>
<dbReference type="GO" id="GO:0035556">
    <property type="term" value="P:intracellular signal transduction"/>
    <property type="evidence" value="ECO:0007669"/>
    <property type="project" value="InterPro"/>
</dbReference>
<dbReference type="InterPro" id="IPR011993">
    <property type="entry name" value="PH-like_dom_sf"/>
</dbReference>
<dbReference type="CDD" id="cd06895">
    <property type="entry name" value="PX_PLD"/>
    <property type="match status" value="1"/>
</dbReference>
<keyword evidence="5 9" id="KW-0442">Lipid degradation</keyword>
<evidence type="ECO:0000256" key="4">
    <source>
        <dbReference type="ARBA" id="ARBA00022801"/>
    </source>
</evidence>
<evidence type="ECO:0000256" key="9">
    <source>
        <dbReference type="PIRNR" id="PIRNR009376"/>
    </source>
</evidence>
<dbReference type="Gene3D" id="3.30.870.10">
    <property type="entry name" value="Endonuclease Chain A"/>
    <property type="match status" value="3"/>
</dbReference>
<dbReference type="PROSITE" id="PS50035">
    <property type="entry name" value="PLD"/>
    <property type="match status" value="2"/>
</dbReference>
<evidence type="ECO:0000256" key="5">
    <source>
        <dbReference type="ARBA" id="ARBA00022963"/>
    </source>
</evidence>
<dbReference type="InterPro" id="IPR036871">
    <property type="entry name" value="PX_dom_sf"/>
</dbReference>
<sequence length="1233" mass="139966">MTEIQVGLDNPSLETDDTDSVFTEVALRNADLDLQLSEMDAENLKDLDLKPAEGFVLSVEPLSPTGESEYDEYLAVPDSLSVISVAGDVPVLVEGKTVPDHPQEEETNSVPFSAVHQPAVKFKSIQRKVFIPGVEILVHITDFERNVTTHMLNPNLYTISLQHGEFKWEIRKRYKHFQHLHQQLRLFRASLNFPFPTKTHKERRTSFKNTLNSHMLGAESNKVKTKKRKGALPRFPNRPEALVGEEGLQNRMRQLEDYLYNLLNISFYRNHHETVAFLEVSNLSFIRDLGDKGKEGLVLKRTGSTQPGQAGCTCCGLAQNNVCVRCNYFCTDVICAKWKSRWFFAKDSCFGYIRPEDGTLRAVMLFDQSFEVSSGMYSTGLRNGLQIINNNRQMVIKMWTRRKAKEWMNHLKLIANNEARDFTSPNPHGSFAPVRNAVSSRWYADASDYMWHVADALDGAKEEIFIADWWLTPEIYMKRPALSGDYWRLDKILKRKSKQGVKIFVLLYKEVEMALGINSYYSKQKLVEDCDIKVIRHPDHASAGVLLWAHHEKLVCVDQSIAFLGGIDLCYGRWDDHKHRLTDMGSVSQTTTLQNNGKSLLDRTNSSSASKLNFNNKNLPNLASTGNKGSTILSLAESTKDINAAFVNSINGDSTQEKLPVLEPGDKLLITKAPDKSISADEKLMMMKSERRLSKQVKCNTPETQRKNVLEKIKDKGKDFIHMFNTPDPDLDPKNLDKNMFYTPNEQISDSPDAAKGGNLKKKISKHDELVNSLDGQAKYWIGKDYCNFIIKDFENLDLPYVDLVDRSTTPRMPWHDIAVSVCGSAARDAARHFIQRWNACKLEKQRENAAYPYLLPKSYREGAWPQNLEDEFEKIVGDGAHKVTCQVLRSSSCWSCGFLEPDHVEQSIHEAYVQTISRAQHYVYIENQFFITLAMGNDSRVKNQIGEALYKRIMRAHRENSVFRVYVVMPLLPAFEGEIGAPSGASLHAITHYNYASICRGKDSLIQRLKDSGIEHPEDYVSFHGLRTHGALPSDGAPVTELVYVHSKLLIADDKTVICGSANINDRSMLGIRDSEMAVIIQDEVFEDGTMNGEVFPSGVYAGSLRKHLFKEHLGLLDSDQDHLKFDITDPTHDAFWHDIWRRVSRDNTETHEAVFRCLPTDQVKDFKELARYQRVEVTQALAKLEPARAAHVCFTHLQGYLVDFPLNFLANEVLTPSGYSKEGMLPTSIWT</sequence>
<dbReference type="SUPFAM" id="SSF56024">
    <property type="entry name" value="Phospholipase D/nuclease"/>
    <property type="match status" value="2"/>
</dbReference>
<dbReference type="AlphaFoldDB" id="A0A6M2DQP1"/>
<dbReference type="CDD" id="cd09138">
    <property type="entry name" value="PLDc_vPLD1_2_yPLD_like_1"/>
    <property type="match status" value="1"/>
</dbReference>
<dbReference type="SUPFAM" id="SSF64268">
    <property type="entry name" value="PX domain"/>
    <property type="match status" value="1"/>
</dbReference>
<reference evidence="12" key="1">
    <citation type="submission" date="2020-03" db="EMBL/GenBank/DDBJ databases">
        <title>Transcriptomic Profiling of the Digestive Tract of the Rat Flea, Xenopsylla cheopis, Following Blood Feeding and Infection with Yersinia pestis.</title>
        <authorList>
            <person name="Bland D.M."/>
            <person name="Martens C.A."/>
            <person name="Virtaneva K."/>
            <person name="Kanakabandi K."/>
            <person name="Long D."/>
            <person name="Rosenke R."/>
            <person name="Saturday G.A."/>
            <person name="Hoyt F.H."/>
            <person name="Bruno D.P."/>
            <person name="Ribeiro J.M.C."/>
            <person name="Hinnebusch J."/>
        </authorList>
    </citation>
    <scope>NUCLEOTIDE SEQUENCE</scope>
</reference>
<dbReference type="InterPro" id="IPR001683">
    <property type="entry name" value="PX_dom"/>
</dbReference>
<evidence type="ECO:0000256" key="2">
    <source>
        <dbReference type="ARBA" id="ARBA00008664"/>
    </source>
</evidence>
<dbReference type="FunFam" id="2.30.29.30:FF:000351">
    <property type="entry name" value="Phospholipase"/>
    <property type="match status" value="1"/>
</dbReference>
<dbReference type="PANTHER" id="PTHR18896:SF76">
    <property type="entry name" value="PHOSPHOLIPASE"/>
    <property type="match status" value="1"/>
</dbReference>
<evidence type="ECO:0000313" key="12">
    <source>
        <dbReference type="EMBL" id="NOV48493.1"/>
    </source>
</evidence>
<dbReference type="FunFam" id="3.30.1520.10:FF:000055">
    <property type="entry name" value="Phospholipase"/>
    <property type="match status" value="1"/>
</dbReference>
<dbReference type="GO" id="GO:0012505">
    <property type="term" value="C:endomembrane system"/>
    <property type="evidence" value="ECO:0007669"/>
    <property type="project" value="UniProtKB-SubCell"/>
</dbReference>
<feature type="domain" description="PLD phosphodiesterase" evidence="10">
    <location>
        <begin position="1042"/>
        <end position="1069"/>
    </location>
</feature>
<dbReference type="SMART" id="SM00155">
    <property type="entry name" value="PLDc"/>
    <property type="match status" value="2"/>
</dbReference>
<dbReference type="PROSITE" id="PS50195">
    <property type="entry name" value="PX"/>
    <property type="match status" value="1"/>
</dbReference>
<evidence type="ECO:0000259" key="10">
    <source>
        <dbReference type="PROSITE" id="PS50035"/>
    </source>
</evidence>